<evidence type="ECO:0000313" key="1">
    <source>
        <dbReference type="EMBL" id="KIM34573.1"/>
    </source>
</evidence>
<proteinExistence type="predicted"/>
<feature type="non-terminal residue" evidence="1">
    <location>
        <position position="70"/>
    </location>
</feature>
<dbReference type="HOGENOM" id="CLU_2764733_0_0_1"/>
<accession>A0A0C2X977</accession>
<dbReference type="AlphaFoldDB" id="A0A0C2X977"/>
<keyword evidence="2" id="KW-1185">Reference proteome</keyword>
<evidence type="ECO:0000313" key="2">
    <source>
        <dbReference type="Proteomes" id="UP000053424"/>
    </source>
</evidence>
<organism evidence="1 2">
    <name type="scientific">Hebeloma cylindrosporum</name>
    <dbReference type="NCBI Taxonomy" id="76867"/>
    <lineage>
        <taxon>Eukaryota</taxon>
        <taxon>Fungi</taxon>
        <taxon>Dikarya</taxon>
        <taxon>Basidiomycota</taxon>
        <taxon>Agaricomycotina</taxon>
        <taxon>Agaricomycetes</taxon>
        <taxon>Agaricomycetidae</taxon>
        <taxon>Agaricales</taxon>
        <taxon>Agaricineae</taxon>
        <taxon>Hymenogastraceae</taxon>
        <taxon>Hebeloma</taxon>
    </lineage>
</organism>
<dbReference type="EMBL" id="KN831943">
    <property type="protein sequence ID" value="KIM34573.1"/>
    <property type="molecule type" value="Genomic_DNA"/>
</dbReference>
<reference evidence="2" key="2">
    <citation type="submission" date="2015-01" db="EMBL/GenBank/DDBJ databases">
        <title>Evolutionary Origins and Diversification of the Mycorrhizal Mutualists.</title>
        <authorList>
            <consortium name="DOE Joint Genome Institute"/>
            <consortium name="Mycorrhizal Genomics Consortium"/>
            <person name="Kohler A."/>
            <person name="Kuo A."/>
            <person name="Nagy L.G."/>
            <person name="Floudas D."/>
            <person name="Copeland A."/>
            <person name="Barry K.W."/>
            <person name="Cichocki N."/>
            <person name="Veneault-Fourrey C."/>
            <person name="LaButti K."/>
            <person name="Lindquist E.A."/>
            <person name="Lipzen A."/>
            <person name="Lundell T."/>
            <person name="Morin E."/>
            <person name="Murat C."/>
            <person name="Riley R."/>
            <person name="Ohm R."/>
            <person name="Sun H."/>
            <person name="Tunlid A."/>
            <person name="Henrissat B."/>
            <person name="Grigoriev I.V."/>
            <person name="Hibbett D.S."/>
            <person name="Martin F."/>
        </authorList>
    </citation>
    <scope>NUCLEOTIDE SEQUENCE [LARGE SCALE GENOMIC DNA]</scope>
    <source>
        <strain evidence="2">h7</strain>
    </source>
</reference>
<gene>
    <name evidence="1" type="ORF">M413DRAFT_34566</name>
</gene>
<name>A0A0C2X977_HEBCY</name>
<sequence length="70" mass="8131">MDENALAMAEGFEAERRHTKEALLIGQLFQQKYYNKKHINFEFEKGDMVVLNRENLGLLSAEKGRGNKFL</sequence>
<dbReference type="Proteomes" id="UP000053424">
    <property type="component" value="Unassembled WGS sequence"/>
</dbReference>
<reference evidence="1 2" key="1">
    <citation type="submission" date="2014-04" db="EMBL/GenBank/DDBJ databases">
        <authorList>
            <consortium name="DOE Joint Genome Institute"/>
            <person name="Kuo A."/>
            <person name="Gay G."/>
            <person name="Dore J."/>
            <person name="Kohler A."/>
            <person name="Nagy L.G."/>
            <person name="Floudas D."/>
            <person name="Copeland A."/>
            <person name="Barry K.W."/>
            <person name="Cichocki N."/>
            <person name="Veneault-Fourrey C."/>
            <person name="LaButti K."/>
            <person name="Lindquist E.A."/>
            <person name="Lipzen A."/>
            <person name="Lundell T."/>
            <person name="Morin E."/>
            <person name="Murat C."/>
            <person name="Sun H."/>
            <person name="Tunlid A."/>
            <person name="Henrissat B."/>
            <person name="Grigoriev I.V."/>
            <person name="Hibbett D.S."/>
            <person name="Martin F."/>
            <person name="Nordberg H.P."/>
            <person name="Cantor M.N."/>
            <person name="Hua S.X."/>
        </authorList>
    </citation>
    <scope>NUCLEOTIDE SEQUENCE [LARGE SCALE GENOMIC DNA]</scope>
    <source>
        <strain evidence="2">h7</strain>
    </source>
</reference>
<protein>
    <submittedName>
        <fullName evidence="1">Uncharacterized protein</fullName>
    </submittedName>
</protein>